<dbReference type="AlphaFoldDB" id="A0AAV5I7C9"/>
<protein>
    <submittedName>
        <fullName evidence="1">Uncharacterized protein</fullName>
    </submittedName>
</protein>
<accession>A0AAV5I7C9</accession>
<gene>
    <name evidence="1" type="ORF">SLEP1_g7630</name>
</gene>
<name>A0AAV5I7C9_9ROSI</name>
<sequence length="72" mass="8269">MKVVSCRDPVVTRKEVEDRKDRWRKFVDRSINPAPSNMLSFHSRRGNNRGHLPPSPTLPLMLCAAMAKFFTA</sequence>
<reference evidence="1 2" key="1">
    <citation type="journal article" date="2021" name="Commun. Biol.">
        <title>The genome of Shorea leprosula (Dipterocarpaceae) highlights the ecological relevance of drought in aseasonal tropical rainforests.</title>
        <authorList>
            <person name="Ng K.K.S."/>
            <person name="Kobayashi M.J."/>
            <person name="Fawcett J.A."/>
            <person name="Hatakeyama M."/>
            <person name="Paape T."/>
            <person name="Ng C.H."/>
            <person name="Ang C.C."/>
            <person name="Tnah L.H."/>
            <person name="Lee C.T."/>
            <person name="Nishiyama T."/>
            <person name="Sese J."/>
            <person name="O'Brien M.J."/>
            <person name="Copetti D."/>
            <person name="Mohd Noor M.I."/>
            <person name="Ong R.C."/>
            <person name="Putra M."/>
            <person name="Sireger I.Z."/>
            <person name="Indrioko S."/>
            <person name="Kosugi Y."/>
            <person name="Izuno A."/>
            <person name="Isagi Y."/>
            <person name="Lee S.L."/>
            <person name="Shimizu K.K."/>
        </authorList>
    </citation>
    <scope>NUCLEOTIDE SEQUENCE [LARGE SCALE GENOMIC DNA]</scope>
    <source>
        <strain evidence="1">214</strain>
    </source>
</reference>
<evidence type="ECO:0000313" key="1">
    <source>
        <dbReference type="EMBL" id="GKU94096.1"/>
    </source>
</evidence>
<evidence type="ECO:0000313" key="2">
    <source>
        <dbReference type="Proteomes" id="UP001054252"/>
    </source>
</evidence>
<comment type="caution">
    <text evidence="1">The sequence shown here is derived from an EMBL/GenBank/DDBJ whole genome shotgun (WGS) entry which is preliminary data.</text>
</comment>
<dbReference type="EMBL" id="BPVZ01000007">
    <property type="protein sequence ID" value="GKU94096.1"/>
    <property type="molecule type" value="Genomic_DNA"/>
</dbReference>
<proteinExistence type="predicted"/>
<keyword evidence="2" id="KW-1185">Reference proteome</keyword>
<dbReference type="Proteomes" id="UP001054252">
    <property type="component" value="Unassembled WGS sequence"/>
</dbReference>
<organism evidence="1 2">
    <name type="scientific">Rubroshorea leprosula</name>
    <dbReference type="NCBI Taxonomy" id="152421"/>
    <lineage>
        <taxon>Eukaryota</taxon>
        <taxon>Viridiplantae</taxon>
        <taxon>Streptophyta</taxon>
        <taxon>Embryophyta</taxon>
        <taxon>Tracheophyta</taxon>
        <taxon>Spermatophyta</taxon>
        <taxon>Magnoliopsida</taxon>
        <taxon>eudicotyledons</taxon>
        <taxon>Gunneridae</taxon>
        <taxon>Pentapetalae</taxon>
        <taxon>rosids</taxon>
        <taxon>malvids</taxon>
        <taxon>Malvales</taxon>
        <taxon>Dipterocarpaceae</taxon>
        <taxon>Rubroshorea</taxon>
    </lineage>
</organism>